<reference evidence="2" key="1">
    <citation type="submission" date="2016-06" db="EMBL/GenBank/DDBJ databases">
        <title>Draft genome sequence of Desulfoplanes formicivorans strain Pf12B.</title>
        <authorList>
            <person name="Watanabe M."/>
            <person name="Kojima H."/>
            <person name="Fukui M."/>
        </authorList>
    </citation>
    <scope>NUCLEOTIDE SEQUENCE [LARGE SCALE GENOMIC DNA]</scope>
    <source>
        <strain evidence="2">Pf12B</strain>
    </source>
</reference>
<accession>A0A194AIL1</accession>
<keyword evidence="2" id="KW-1185">Reference proteome</keyword>
<proteinExistence type="predicted"/>
<protein>
    <submittedName>
        <fullName evidence="1">Uncharacterized protein</fullName>
    </submittedName>
</protein>
<comment type="caution">
    <text evidence="1">The sequence shown here is derived from an EMBL/GenBank/DDBJ whole genome shotgun (WGS) entry which is preliminary data.</text>
</comment>
<organism evidence="1 2">
    <name type="scientific">Desulfoplanes formicivorans</name>
    <dbReference type="NCBI Taxonomy" id="1592317"/>
    <lineage>
        <taxon>Bacteria</taxon>
        <taxon>Pseudomonadati</taxon>
        <taxon>Thermodesulfobacteriota</taxon>
        <taxon>Desulfovibrionia</taxon>
        <taxon>Desulfovibrionales</taxon>
        <taxon>Desulfoplanaceae</taxon>
        <taxon>Desulfoplanes</taxon>
    </lineage>
</organism>
<dbReference type="STRING" id="1592317.DPF_1630"/>
<evidence type="ECO:0000313" key="1">
    <source>
        <dbReference type="EMBL" id="GAU08911.1"/>
    </source>
</evidence>
<gene>
    <name evidence="1" type="ORF">DPF_1630</name>
</gene>
<evidence type="ECO:0000313" key="2">
    <source>
        <dbReference type="Proteomes" id="UP000095200"/>
    </source>
</evidence>
<dbReference type="AlphaFoldDB" id="A0A194AIL1"/>
<dbReference type="Proteomes" id="UP000095200">
    <property type="component" value="Unassembled WGS sequence"/>
</dbReference>
<sequence>MENSLEKYWIMDSCRIYAWHVQEGQTRVQVRQIYGQCQSDGNGVLQATFLFPQKRDAESLGREWFFLRGGFRRGQRGQIDLA</sequence>
<dbReference type="EMBL" id="BDFE01000016">
    <property type="protein sequence ID" value="GAU08911.1"/>
    <property type="molecule type" value="Genomic_DNA"/>
</dbReference>
<name>A0A194AIL1_9BACT</name>